<evidence type="ECO:0000256" key="8">
    <source>
        <dbReference type="RuleBase" id="RU363032"/>
    </source>
</evidence>
<evidence type="ECO:0000259" key="9">
    <source>
        <dbReference type="PROSITE" id="PS50928"/>
    </source>
</evidence>
<dbReference type="EMBL" id="JBHRSP010000023">
    <property type="protein sequence ID" value="MFC3074259.1"/>
    <property type="molecule type" value="Genomic_DNA"/>
</dbReference>
<feature type="domain" description="ABC transmembrane type-1" evidence="9">
    <location>
        <begin position="70"/>
        <end position="264"/>
    </location>
</feature>
<dbReference type="PROSITE" id="PS50928">
    <property type="entry name" value="ABC_TM1"/>
    <property type="match status" value="1"/>
</dbReference>
<feature type="transmembrane region" description="Helical" evidence="8">
    <location>
        <begin position="12"/>
        <end position="37"/>
    </location>
</feature>
<feature type="transmembrane region" description="Helical" evidence="8">
    <location>
        <begin position="241"/>
        <end position="264"/>
    </location>
</feature>
<keyword evidence="6 8" id="KW-1133">Transmembrane helix</keyword>
<keyword evidence="5 8" id="KW-0812">Transmembrane</keyword>
<evidence type="ECO:0000256" key="1">
    <source>
        <dbReference type="ARBA" id="ARBA00004429"/>
    </source>
</evidence>
<evidence type="ECO:0000256" key="2">
    <source>
        <dbReference type="ARBA" id="ARBA00022448"/>
    </source>
</evidence>
<keyword evidence="3" id="KW-1003">Cell membrane</keyword>
<dbReference type="InterPro" id="IPR035906">
    <property type="entry name" value="MetI-like_sf"/>
</dbReference>
<dbReference type="Pfam" id="PF00528">
    <property type="entry name" value="BPD_transp_1"/>
    <property type="match status" value="1"/>
</dbReference>
<keyword evidence="7 8" id="KW-0472">Membrane</keyword>
<feature type="transmembrane region" description="Helical" evidence="8">
    <location>
        <begin position="69"/>
        <end position="95"/>
    </location>
</feature>
<dbReference type="PANTHER" id="PTHR43357">
    <property type="entry name" value="INNER MEMBRANE ABC TRANSPORTER PERMEASE PROTEIN YDCV"/>
    <property type="match status" value="1"/>
</dbReference>
<name>A0ABV7DIV4_9HYPH</name>
<evidence type="ECO:0000256" key="3">
    <source>
        <dbReference type="ARBA" id="ARBA00022475"/>
    </source>
</evidence>
<dbReference type="RefSeq" id="WP_257315366.1">
    <property type="nucleotide sequence ID" value="NZ_JANFDG010000011.1"/>
</dbReference>
<gene>
    <name evidence="10" type="ORF">ACFOHH_14205</name>
</gene>
<comment type="subcellular location">
    <subcellularLocation>
        <location evidence="1">Cell inner membrane</location>
        <topology evidence="1">Multi-pass membrane protein</topology>
    </subcellularLocation>
    <subcellularLocation>
        <location evidence="8">Cell membrane</location>
        <topology evidence="8">Multi-pass membrane protein</topology>
    </subcellularLocation>
</comment>
<evidence type="ECO:0000256" key="4">
    <source>
        <dbReference type="ARBA" id="ARBA00022519"/>
    </source>
</evidence>
<evidence type="ECO:0000313" key="11">
    <source>
        <dbReference type="Proteomes" id="UP001595377"/>
    </source>
</evidence>
<keyword evidence="11" id="KW-1185">Reference proteome</keyword>
<dbReference type="Proteomes" id="UP001595377">
    <property type="component" value="Unassembled WGS sequence"/>
</dbReference>
<feature type="transmembrane region" description="Helical" evidence="8">
    <location>
        <begin position="107"/>
        <end position="132"/>
    </location>
</feature>
<organism evidence="10 11">
    <name type="scientific">Shinella pollutisoli</name>
    <dbReference type="NCBI Taxonomy" id="2250594"/>
    <lineage>
        <taxon>Bacteria</taxon>
        <taxon>Pseudomonadati</taxon>
        <taxon>Pseudomonadota</taxon>
        <taxon>Alphaproteobacteria</taxon>
        <taxon>Hyphomicrobiales</taxon>
        <taxon>Rhizobiaceae</taxon>
        <taxon>Shinella</taxon>
    </lineage>
</organism>
<feature type="transmembrane region" description="Helical" evidence="8">
    <location>
        <begin position="199"/>
        <end position="221"/>
    </location>
</feature>
<evidence type="ECO:0000256" key="6">
    <source>
        <dbReference type="ARBA" id="ARBA00022989"/>
    </source>
</evidence>
<dbReference type="Gene3D" id="1.10.3720.10">
    <property type="entry name" value="MetI-like"/>
    <property type="match status" value="1"/>
</dbReference>
<evidence type="ECO:0000313" key="10">
    <source>
        <dbReference type="EMBL" id="MFC3074259.1"/>
    </source>
</evidence>
<protein>
    <submittedName>
        <fullName evidence="10">ABC transporter permease</fullName>
    </submittedName>
</protein>
<dbReference type="InterPro" id="IPR000515">
    <property type="entry name" value="MetI-like"/>
</dbReference>
<evidence type="ECO:0000256" key="5">
    <source>
        <dbReference type="ARBA" id="ARBA00022692"/>
    </source>
</evidence>
<comment type="caution">
    <text evidence="10">The sequence shown here is derived from an EMBL/GenBank/DDBJ whole genome shotgun (WGS) entry which is preliminary data.</text>
</comment>
<reference evidence="11" key="1">
    <citation type="journal article" date="2019" name="Int. J. Syst. Evol. Microbiol.">
        <title>The Global Catalogue of Microorganisms (GCM) 10K type strain sequencing project: providing services to taxonomists for standard genome sequencing and annotation.</title>
        <authorList>
            <consortium name="The Broad Institute Genomics Platform"/>
            <consortium name="The Broad Institute Genome Sequencing Center for Infectious Disease"/>
            <person name="Wu L."/>
            <person name="Ma J."/>
        </authorList>
    </citation>
    <scope>NUCLEOTIDE SEQUENCE [LARGE SCALE GENOMIC DNA]</scope>
    <source>
        <strain evidence="11">KCTC 52677</strain>
    </source>
</reference>
<keyword evidence="2 8" id="KW-0813">Transport</keyword>
<evidence type="ECO:0000256" key="7">
    <source>
        <dbReference type="ARBA" id="ARBA00023136"/>
    </source>
</evidence>
<dbReference type="CDD" id="cd06261">
    <property type="entry name" value="TM_PBP2"/>
    <property type="match status" value="1"/>
</dbReference>
<keyword evidence="4" id="KW-0997">Cell inner membrane</keyword>
<accession>A0ABV7DIV4</accession>
<dbReference type="SUPFAM" id="SSF161098">
    <property type="entry name" value="MetI-like"/>
    <property type="match status" value="1"/>
</dbReference>
<comment type="similarity">
    <text evidence="8">Belongs to the binding-protein-dependent transport system permease family.</text>
</comment>
<feature type="transmembrane region" description="Helical" evidence="8">
    <location>
        <begin position="144"/>
        <end position="162"/>
    </location>
</feature>
<proteinExistence type="inferred from homology"/>
<dbReference type="PANTHER" id="PTHR43357:SF4">
    <property type="entry name" value="INNER MEMBRANE ABC TRANSPORTER PERMEASE PROTEIN YDCV"/>
    <property type="match status" value="1"/>
</dbReference>
<sequence>MRRSGDITARLLWAAGLLVLGVVSVYVALPVAIAFVMSFSGGQILRFPIQSWSLRWYADFFGSPQYVDALVNTLVIALGATVLSVAAGTASAWAISRRKNLATGALTLLHMLPLFVPGVVLGLGIAITFGNVRLFGMDLYGTRFIVMLAHSLWGMPLVMMLMETTFRSLDRQVLEASRDLGAGPFTTFREIVLPEVRTAILSSALFSFVVSVNEFYMALFLTTRDTQTLPVLMWLSLRSAGSPRLAVAAVVLMTIVLVSLVLLASGLRRKERVRG</sequence>